<dbReference type="InterPro" id="IPR050855">
    <property type="entry name" value="NDM-1-like"/>
</dbReference>
<evidence type="ECO:0000259" key="1">
    <source>
        <dbReference type="SMART" id="SM00849"/>
    </source>
</evidence>
<dbReference type="GO" id="GO:0016787">
    <property type="term" value="F:hydrolase activity"/>
    <property type="evidence" value="ECO:0007669"/>
    <property type="project" value="UniProtKB-KW"/>
</dbReference>
<keyword evidence="3" id="KW-1185">Reference proteome</keyword>
<dbReference type="PANTHER" id="PTHR42951">
    <property type="entry name" value="METALLO-BETA-LACTAMASE DOMAIN-CONTAINING"/>
    <property type="match status" value="1"/>
</dbReference>
<accession>A0A6L6QHH4</accession>
<dbReference type="CDD" id="cd07721">
    <property type="entry name" value="yflN-like_MBL-fold"/>
    <property type="match status" value="1"/>
</dbReference>
<dbReference type="SUPFAM" id="SSF56281">
    <property type="entry name" value="Metallo-hydrolase/oxidoreductase"/>
    <property type="match status" value="1"/>
</dbReference>
<name>A0A6L6QHH4_9BURK</name>
<dbReference type="Proteomes" id="UP000472320">
    <property type="component" value="Unassembled WGS sequence"/>
</dbReference>
<dbReference type="PANTHER" id="PTHR42951:SF17">
    <property type="entry name" value="METALLO-BETA-LACTAMASE DOMAIN-CONTAINING PROTEIN"/>
    <property type="match status" value="1"/>
</dbReference>
<sequence>MSTPEIVRVGIAPLGMVNCHIIIGPKGCVLVDTGLPGSGRKVERALYLHGLQLSDIKLIVVTHAHIDHAGSAAQLRAQTGAPIVAHAGDLDYYLQKRPMTFCATGWFGRAFLRTGLIRKPYVPFTPDILLQEDEVLALKPFGLDGMVLPTPGHTCGSISVQLAGGDAMVGDLISSGILLGGIARTGKAKRPPFEDNPQAVAAQLESMLEAGSQRFFMGHGGPLRAGEVRRHVESLRELAS</sequence>
<proteinExistence type="predicted"/>
<dbReference type="OrthoDB" id="5443440at2"/>
<protein>
    <submittedName>
        <fullName evidence="2">MBL fold metallo-hydrolase</fullName>
    </submittedName>
</protein>
<dbReference type="Gene3D" id="3.60.15.10">
    <property type="entry name" value="Ribonuclease Z/Hydroxyacylglutathione hydrolase-like"/>
    <property type="match status" value="1"/>
</dbReference>
<dbReference type="SMART" id="SM00849">
    <property type="entry name" value="Lactamase_B"/>
    <property type="match status" value="1"/>
</dbReference>
<organism evidence="2 3">
    <name type="scientific">Massilia eburnea</name>
    <dbReference type="NCBI Taxonomy" id="1776165"/>
    <lineage>
        <taxon>Bacteria</taxon>
        <taxon>Pseudomonadati</taxon>
        <taxon>Pseudomonadota</taxon>
        <taxon>Betaproteobacteria</taxon>
        <taxon>Burkholderiales</taxon>
        <taxon>Oxalobacteraceae</taxon>
        <taxon>Telluria group</taxon>
        <taxon>Massilia</taxon>
    </lineage>
</organism>
<evidence type="ECO:0000313" key="3">
    <source>
        <dbReference type="Proteomes" id="UP000472320"/>
    </source>
</evidence>
<dbReference type="InterPro" id="IPR036866">
    <property type="entry name" value="RibonucZ/Hydroxyglut_hydro"/>
</dbReference>
<dbReference type="EMBL" id="WNKX01000007">
    <property type="protein sequence ID" value="MTW11116.1"/>
    <property type="molecule type" value="Genomic_DNA"/>
</dbReference>
<keyword evidence="2" id="KW-0378">Hydrolase</keyword>
<dbReference type="Pfam" id="PF00753">
    <property type="entry name" value="Lactamase_B"/>
    <property type="match status" value="1"/>
</dbReference>
<reference evidence="2 3" key="1">
    <citation type="submission" date="2019-11" db="EMBL/GenBank/DDBJ databases">
        <title>Type strains purchased from KCTC, JCM and DSMZ.</title>
        <authorList>
            <person name="Lu H."/>
        </authorList>
    </citation>
    <scope>NUCLEOTIDE SEQUENCE [LARGE SCALE GENOMIC DNA]</scope>
    <source>
        <strain evidence="2 3">JCM 31587</strain>
    </source>
</reference>
<comment type="caution">
    <text evidence="2">The sequence shown here is derived from an EMBL/GenBank/DDBJ whole genome shotgun (WGS) entry which is preliminary data.</text>
</comment>
<dbReference type="InterPro" id="IPR001279">
    <property type="entry name" value="Metallo-B-lactamas"/>
</dbReference>
<dbReference type="AlphaFoldDB" id="A0A6L6QHH4"/>
<gene>
    <name evidence="2" type="ORF">GM658_10925</name>
</gene>
<dbReference type="RefSeq" id="WP_155454084.1">
    <property type="nucleotide sequence ID" value="NZ_WNKX01000007.1"/>
</dbReference>
<feature type="domain" description="Metallo-beta-lactamase" evidence="1">
    <location>
        <begin position="16"/>
        <end position="219"/>
    </location>
</feature>
<evidence type="ECO:0000313" key="2">
    <source>
        <dbReference type="EMBL" id="MTW11116.1"/>
    </source>
</evidence>